<dbReference type="RefSeq" id="WP_135649895.1">
    <property type="nucleotide sequence ID" value="NZ_RQGF01000028.1"/>
</dbReference>
<evidence type="ECO:0000313" key="2">
    <source>
        <dbReference type="EMBL" id="TGL60726.1"/>
    </source>
</evidence>
<keyword evidence="3" id="KW-1185">Reference proteome</keyword>
<gene>
    <name evidence="2" type="ORF">EHQ64_12980</name>
</gene>
<proteinExistence type="predicted"/>
<evidence type="ECO:0000256" key="1">
    <source>
        <dbReference type="SAM" id="Coils"/>
    </source>
</evidence>
<feature type="coiled-coil region" evidence="1">
    <location>
        <begin position="95"/>
        <end position="129"/>
    </location>
</feature>
<reference evidence="2" key="1">
    <citation type="journal article" date="2019" name="PLoS Negl. Trop. Dis.">
        <title>Revisiting the worldwide diversity of Leptospira species in the environment.</title>
        <authorList>
            <person name="Vincent A.T."/>
            <person name="Schiettekatte O."/>
            <person name="Bourhy P."/>
            <person name="Veyrier F.J."/>
            <person name="Picardeau M."/>
        </authorList>
    </citation>
    <scope>NUCLEOTIDE SEQUENCE [LARGE SCALE GENOMIC DNA]</scope>
    <source>
        <strain evidence="2">201702455</strain>
    </source>
</reference>
<name>A0A4R9K3T8_9LEPT</name>
<organism evidence="2 3">
    <name type="scientific">Leptospira sarikeiensis</name>
    <dbReference type="NCBI Taxonomy" id="2484943"/>
    <lineage>
        <taxon>Bacteria</taxon>
        <taxon>Pseudomonadati</taxon>
        <taxon>Spirochaetota</taxon>
        <taxon>Spirochaetia</taxon>
        <taxon>Leptospirales</taxon>
        <taxon>Leptospiraceae</taxon>
        <taxon>Leptospira</taxon>
    </lineage>
</organism>
<dbReference type="OrthoDB" id="326820at2"/>
<dbReference type="NCBIfam" id="NF047472">
    <property type="entry name" value="LA_3696_Nterm"/>
    <property type="match status" value="1"/>
</dbReference>
<dbReference type="SUPFAM" id="SSF58100">
    <property type="entry name" value="Bacterial hemolysins"/>
    <property type="match status" value="1"/>
</dbReference>
<protein>
    <recommendedName>
        <fullName evidence="4">DUF1640 domain-containing protein</fullName>
    </recommendedName>
</protein>
<evidence type="ECO:0000313" key="3">
    <source>
        <dbReference type="Proteomes" id="UP000297762"/>
    </source>
</evidence>
<dbReference type="Proteomes" id="UP000297762">
    <property type="component" value="Unassembled WGS sequence"/>
</dbReference>
<sequence>MKLPMNKRFPRELEEILGAEASDAFLDFLHKNWESGGKMLLEESQRRFEKLLSDEIGKIREELSDFKNSVIHTFASARNEIASIRKQIYDLETRITKLETSSKEMSAQIEKTQREIKELRMDFEVFKSDIRAELKHEIGTLRTEMQFGFLNIYKELLKIQETISNQTKWILATALAIPVFLPIISKLIDKYF</sequence>
<keyword evidence="1" id="KW-0175">Coiled coil</keyword>
<comment type="caution">
    <text evidence="2">The sequence shown here is derived from an EMBL/GenBank/DDBJ whole genome shotgun (WGS) entry which is preliminary data.</text>
</comment>
<evidence type="ECO:0008006" key="4">
    <source>
        <dbReference type="Google" id="ProtNLM"/>
    </source>
</evidence>
<dbReference type="EMBL" id="RQGF01000028">
    <property type="protein sequence ID" value="TGL60726.1"/>
    <property type="molecule type" value="Genomic_DNA"/>
</dbReference>
<accession>A0A4R9K3T8</accession>
<dbReference type="Gene3D" id="1.10.287.1490">
    <property type="match status" value="1"/>
</dbReference>
<dbReference type="AlphaFoldDB" id="A0A4R9K3T8"/>